<reference evidence="1 2" key="1">
    <citation type="submission" date="2015-01" db="EMBL/GenBank/DDBJ databases">
        <title>Evolution of Trichinella species and genotypes.</title>
        <authorList>
            <person name="Korhonen P.K."/>
            <person name="Edoardo P."/>
            <person name="Giuseppe L.R."/>
            <person name="Gasser R.B."/>
        </authorList>
    </citation>
    <scope>NUCLEOTIDE SEQUENCE [LARGE SCALE GENOMIC DNA]</scope>
    <source>
        <strain evidence="1">ISS37</strain>
    </source>
</reference>
<dbReference type="Proteomes" id="UP000054630">
    <property type="component" value="Unassembled WGS sequence"/>
</dbReference>
<accession>A0A0V0S6D4</accession>
<comment type="caution">
    <text evidence="1">The sequence shown here is derived from an EMBL/GenBank/DDBJ whole genome shotgun (WGS) entry which is preliminary data.</text>
</comment>
<dbReference type="EMBL" id="JYDL01000033">
    <property type="protein sequence ID" value="KRX22248.1"/>
    <property type="molecule type" value="Genomic_DNA"/>
</dbReference>
<protein>
    <submittedName>
        <fullName evidence="1">Uncharacterized protein</fullName>
    </submittedName>
</protein>
<evidence type="ECO:0000313" key="1">
    <source>
        <dbReference type="EMBL" id="KRX22248.1"/>
    </source>
</evidence>
<evidence type="ECO:0000313" key="2">
    <source>
        <dbReference type="Proteomes" id="UP000054630"/>
    </source>
</evidence>
<proteinExistence type="predicted"/>
<sequence>MSSSDSSDDSSDSPALKNILLDNGFSLGTSATICPSSLKHCYNFTKNLKNYNDLCLIGFSETRHRNLASDID</sequence>
<keyword evidence="2" id="KW-1185">Reference proteome</keyword>
<name>A0A0V0S6D4_9BILA</name>
<dbReference type="AlphaFoldDB" id="A0A0V0S6D4"/>
<organism evidence="1 2">
    <name type="scientific">Trichinella nelsoni</name>
    <dbReference type="NCBI Taxonomy" id="6336"/>
    <lineage>
        <taxon>Eukaryota</taxon>
        <taxon>Metazoa</taxon>
        <taxon>Ecdysozoa</taxon>
        <taxon>Nematoda</taxon>
        <taxon>Enoplea</taxon>
        <taxon>Dorylaimia</taxon>
        <taxon>Trichinellida</taxon>
        <taxon>Trichinellidae</taxon>
        <taxon>Trichinella</taxon>
    </lineage>
</organism>
<gene>
    <name evidence="1" type="ORF">T07_8134</name>
</gene>